<keyword evidence="9" id="KW-1185">Reference proteome</keyword>
<accession>A0A3F3PX09</accession>
<dbReference type="SUPFAM" id="SSF56112">
    <property type="entry name" value="Protein kinase-like (PK-like)"/>
    <property type="match status" value="1"/>
</dbReference>
<dbReference type="Gene3D" id="3.30.200.20">
    <property type="entry name" value="Phosphorylase Kinase, domain 1"/>
    <property type="match status" value="1"/>
</dbReference>
<dbReference type="PANTHER" id="PTHR36091">
    <property type="entry name" value="ALTERED INHERITANCE OF MITOCHONDRIA PROTEIN 9, MITOCHONDRIAL"/>
    <property type="match status" value="1"/>
</dbReference>
<proteinExistence type="inferred from homology"/>
<dbReference type="PANTHER" id="PTHR36091:SF1">
    <property type="entry name" value="ALTERED INHERITANCE OF MITOCHONDRIA PROTEIN 9, MITOCHONDRIAL"/>
    <property type="match status" value="1"/>
</dbReference>
<dbReference type="GO" id="GO:0005739">
    <property type="term" value="C:mitochondrion"/>
    <property type="evidence" value="ECO:0007669"/>
    <property type="project" value="UniProtKB-SubCell"/>
</dbReference>
<dbReference type="InterPro" id="IPR051035">
    <property type="entry name" value="Mito_inheritance_9"/>
</dbReference>
<reference evidence="8 9" key="1">
    <citation type="submission" date="2018-07" db="EMBL/GenBank/DDBJ databases">
        <title>The genomes of Aspergillus section Nigri reveals drivers in fungal speciation.</title>
        <authorList>
            <consortium name="DOE Joint Genome Institute"/>
            <person name="Vesth T.C."/>
            <person name="Nybo J."/>
            <person name="Theobald S."/>
            <person name="Brandl J."/>
            <person name="Frisvad J.C."/>
            <person name="Nielsen K.F."/>
            <person name="Lyhne E.K."/>
            <person name="Kogle M.E."/>
            <person name="Kuo A."/>
            <person name="Riley R."/>
            <person name="Clum A."/>
            <person name="Nolan M."/>
            <person name="Lipzen A."/>
            <person name="Salamov A."/>
            <person name="Henrissat B."/>
            <person name="Wiebenga A."/>
            <person name="De vries R.P."/>
            <person name="Grigoriev I.V."/>
            <person name="Mortensen U.H."/>
            <person name="Andersen M.R."/>
            <person name="Baker S.E."/>
        </authorList>
    </citation>
    <scope>NUCLEOTIDE SEQUENCE [LARGE SCALE GENOMIC DNA]</scope>
    <source>
        <strain evidence="8 9">CBS 139.54b</strain>
    </source>
</reference>
<name>A0A3F3PX09_9EURO</name>
<dbReference type="Proteomes" id="UP000253729">
    <property type="component" value="Unassembled WGS sequence"/>
</dbReference>
<keyword evidence="8" id="KW-0418">Kinase</keyword>
<dbReference type="InterPro" id="IPR002575">
    <property type="entry name" value="Aminoglycoside_PTrfase"/>
</dbReference>
<keyword evidence="8" id="KW-0808">Transferase</keyword>
<feature type="domain" description="Aminoglycoside phosphotransferase" evidence="7">
    <location>
        <begin position="88"/>
        <end position="200"/>
    </location>
</feature>
<comment type="similarity">
    <text evidence="2">Belongs to the AIM9 family.</text>
</comment>
<feature type="domain" description="Aminoglycoside phosphotransferase" evidence="7">
    <location>
        <begin position="307"/>
        <end position="360"/>
    </location>
</feature>
<protein>
    <recommendedName>
        <fullName evidence="3">Altered inheritance of mitochondria protein 9, mitochondrial</fullName>
    </recommendedName>
    <alternativeName>
        <fullName evidence="6">Found in mitochondrial proteome protein 29</fullName>
    </alternativeName>
</protein>
<evidence type="ECO:0000313" key="9">
    <source>
        <dbReference type="Proteomes" id="UP000253729"/>
    </source>
</evidence>
<evidence type="ECO:0000256" key="3">
    <source>
        <dbReference type="ARBA" id="ARBA00016197"/>
    </source>
</evidence>
<dbReference type="Gene3D" id="3.90.1200.10">
    <property type="match status" value="1"/>
</dbReference>
<keyword evidence="5" id="KW-0496">Mitochondrion</keyword>
<dbReference type="GeneID" id="38135492"/>
<dbReference type="AlphaFoldDB" id="A0A3F3PX09"/>
<dbReference type="GO" id="GO:0016301">
    <property type="term" value="F:kinase activity"/>
    <property type="evidence" value="ECO:0007669"/>
    <property type="project" value="UniProtKB-KW"/>
</dbReference>
<evidence type="ECO:0000313" key="8">
    <source>
        <dbReference type="EMBL" id="RDH30846.1"/>
    </source>
</evidence>
<dbReference type="EMBL" id="KZ852058">
    <property type="protein sequence ID" value="RDH30846.1"/>
    <property type="molecule type" value="Genomic_DNA"/>
</dbReference>
<evidence type="ECO:0000256" key="6">
    <source>
        <dbReference type="ARBA" id="ARBA00031849"/>
    </source>
</evidence>
<evidence type="ECO:0000256" key="1">
    <source>
        <dbReference type="ARBA" id="ARBA00004173"/>
    </source>
</evidence>
<evidence type="ECO:0000256" key="4">
    <source>
        <dbReference type="ARBA" id="ARBA00022946"/>
    </source>
</evidence>
<sequence length="556" mass="64165">MQGLYKASKLFREQSRLFMDSRRDLRPLKQNCSANIERFESNNHFFCYTSGRWLYNEPLQLKKRYIRFNVSALQQIAGRIASSRCVEMTKIPEGLYNKVFSLKMENGREILARIPNPNAGHPQRVVASEVATLDFLRNVLDIPVPKVLSWSSPSQHNPVGAEYIFMERVKGRQLSEVWGAMSEAQHFGLVKSLVEIEQKLVNVKFPLHGSLYYKSTCYHGGNTVDPIEPAKKVTSDFVIGPTTQRSFWEDEKGELHIDRGPWGTAQEYLSSVANREIAVIQNLGPSISSNMSMLLGKTKQSRDEHVYLLKQFLRVLPHILPPQETLRPALLHHDLHSDNIFVDFSDPTKISSIIDWQGVYAAPLFLQARFPSIFDCDDPYPWGAVQPKLPKDFDTLSQSEKELAKDTLVRLRLKKFYELASRKFNQPLVMAMDVMRNDDDPTTFIFHIVEQSSQDGPLPLKELLIQIYEKWDQIMERRGLATPCPISFTEDEIDKSRQQVKEWADAFGEFDTLRTNIVGKDGWVSHEEYDEAMRRWDNNRATLELLQERLDKLLLQ</sequence>
<dbReference type="InterPro" id="IPR011009">
    <property type="entry name" value="Kinase-like_dom_sf"/>
</dbReference>
<evidence type="ECO:0000259" key="7">
    <source>
        <dbReference type="Pfam" id="PF01636"/>
    </source>
</evidence>
<dbReference type="Pfam" id="PF01636">
    <property type="entry name" value="APH"/>
    <property type="match status" value="2"/>
</dbReference>
<dbReference type="STRING" id="1341132.A0A3F3PX09"/>
<dbReference type="RefSeq" id="XP_026623868.1">
    <property type="nucleotide sequence ID" value="XM_026767136.1"/>
</dbReference>
<evidence type="ECO:0000256" key="5">
    <source>
        <dbReference type="ARBA" id="ARBA00023128"/>
    </source>
</evidence>
<comment type="subcellular location">
    <subcellularLocation>
        <location evidence="1">Mitochondrion</location>
    </subcellularLocation>
</comment>
<evidence type="ECO:0000256" key="2">
    <source>
        <dbReference type="ARBA" id="ARBA00005543"/>
    </source>
</evidence>
<keyword evidence="4" id="KW-0809">Transit peptide</keyword>
<gene>
    <name evidence="8" type="ORF">BDQ94DRAFT_148079</name>
</gene>
<organism evidence="8 9">
    <name type="scientific">Aspergillus welwitschiae</name>
    <dbReference type="NCBI Taxonomy" id="1341132"/>
    <lineage>
        <taxon>Eukaryota</taxon>
        <taxon>Fungi</taxon>
        <taxon>Dikarya</taxon>
        <taxon>Ascomycota</taxon>
        <taxon>Pezizomycotina</taxon>
        <taxon>Eurotiomycetes</taxon>
        <taxon>Eurotiomycetidae</taxon>
        <taxon>Eurotiales</taxon>
        <taxon>Aspergillaceae</taxon>
        <taxon>Aspergillus</taxon>
        <taxon>Aspergillus subgen. Circumdati</taxon>
    </lineage>
</organism>